<dbReference type="PANTHER" id="PTHR15160:SF1">
    <property type="entry name" value="VON HIPPEL-LINDAU DISEASE TUMOR SUPPRESSOR"/>
    <property type="match status" value="1"/>
</dbReference>
<dbReference type="InterPro" id="IPR036104">
    <property type="entry name" value="BFN_sf"/>
</dbReference>
<accession>A0A845UUS9</accession>
<dbReference type="PANTHER" id="PTHR15160">
    <property type="entry name" value="VON HIPPEL-LINDAU PROTEIN"/>
    <property type="match status" value="1"/>
</dbReference>
<comment type="caution">
    <text evidence="2">The sequence shown here is derived from an EMBL/GenBank/DDBJ whole genome shotgun (WGS) entry which is preliminary data.</text>
</comment>
<dbReference type="Proteomes" id="UP000484885">
    <property type="component" value="Unassembled WGS sequence"/>
</dbReference>
<dbReference type="InterPro" id="IPR003729">
    <property type="entry name" value="Bi_nuclease_dom"/>
</dbReference>
<dbReference type="Pfam" id="PF02577">
    <property type="entry name" value="BFN_dom"/>
    <property type="match status" value="1"/>
</dbReference>
<evidence type="ECO:0000313" key="2">
    <source>
        <dbReference type="EMBL" id="NDY95257.1"/>
    </source>
</evidence>
<dbReference type="InterPro" id="IPR036034">
    <property type="entry name" value="PDZ_sf"/>
</dbReference>
<protein>
    <recommendedName>
        <fullName evidence="1">BFN domain-containing protein</fullName>
    </recommendedName>
</protein>
<dbReference type="AlphaFoldDB" id="A0A845UUS9"/>
<evidence type="ECO:0000313" key="3">
    <source>
        <dbReference type="Proteomes" id="UP000484885"/>
    </source>
</evidence>
<reference evidence="2 3" key="1">
    <citation type="submission" date="2020-02" db="EMBL/GenBank/DDBJ databases">
        <authorList>
            <person name="Zhang X.-Y."/>
        </authorList>
    </citation>
    <scope>NUCLEOTIDE SEQUENCE [LARGE SCALE GENOMIC DNA]</scope>
    <source>
        <strain evidence="2 3">C33</strain>
    </source>
</reference>
<dbReference type="RefSeq" id="WP_164210660.1">
    <property type="nucleotide sequence ID" value="NZ_JAAGSC010000039.1"/>
</dbReference>
<dbReference type="GO" id="GO:0004518">
    <property type="term" value="F:nuclease activity"/>
    <property type="evidence" value="ECO:0007669"/>
    <property type="project" value="InterPro"/>
</dbReference>
<name>A0A845UUS9_9GAMM</name>
<gene>
    <name evidence="2" type="ORF">G3I74_05885</name>
</gene>
<feature type="domain" description="BFN" evidence="1">
    <location>
        <begin position="37"/>
        <end position="169"/>
    </location>
</feature>
<evidence type="ECO:0000259" key="1">
    <source>
        <dbReference type="PROSITE" id="PS51658"/>
    </source>
</evidence>
<dbReference type="Gene3D" id="3.10.690.10">
    <property type="entry name" value="Bifunctional nuclease domain"/>
    <property type="match status" value="1"/>
</dbReference>
<dbReference type="SUPFAM" id="SSF50156">
    <property type="entry name" value="PDZ domain-like"/>
    <property type="match status" value="1"/>
</dbReference>
<organism evidence="2 3">
    <name type="scientific">Wenzhouxiangella limi</name>
    <dbReference type="NCBI Taxonomy" id="2707351"/>
    <lineage>
        <taxon>Bacteria</taxon>
        <taxon>Pseudomonadati</taxon>
        <taxon>Pseudomonadota</taxon>
        <taxon>Gammaproteobacteria</taxon>
        <taxon>Chromatiales</taxon>
        <taxon>Wenzhouxiangellaceae</taxon>
        <taxon>Wenzhouxiangella</taxon>
    </lineage>
</organism>
<dbReference type="EMBL" id="JAAGSC010000039">
    <property type="protein sequence ID" value="NDY95257.1"/>
    <property type="molecule type" value="Genomic_DNA"/>
</dbReference>
<dbReference type="SUPFAM" id="SSF103256">
    <property type="entry name" value="Hypothetical protein TM0160"/>
    <property type="match status" value="1"/>
</dbReference>
<keyword evidence="3" id="KW-1185">Reference proteome</keyword>
<dbReference type="Gene3D" id="2.30.42.10">
    <property type="match status" value="1"/>
</dbReference>
<proteinExistence type="predicted"/>
<sequence>MTVRLLMLVTLLALAAWLVPGQGNDDERRLAVPPEDLIAVELASVGMVPMTGAPVVLLREPESGSVVPIFIGPNEARAIIAAQRAIEMPRPMTHDLATALIAGLGGTLERVIVDELRDGTYYGALEVSRPDDGAVLIDSRPSDGLALAARTGAAILVAPDVLEAGADIPFEGLGGDEDVVTALGITVMQPDDDLRAALDLPEGPGVLVSAAVGLAALSGIEPGAFITRINDTEVSTPLDFLDQINATPRGEKAVLEFQVGEQTRTVELDVDVPAVAPRRERRDSL</sequence>
<dbReference type="PROSITE" id="PS51658">
    <property type="entry name" value="BFN"/>
    <property type="match status" value="1"/>
</dbReference>